<dbReference type="PROSITE" id="PS51677">
    <property type="entry name" value="NODB"/>
    <property type="match status" value="1"/>
</dbReference>
<dbReference type="Pfam" id="PF01522">
    <property type="entry name" value="Polysacc_deac_1"/>
    <property type="match status" value="2"/>
</dbReference>
<evidence type="ECO:0000313" key="4">
    <source>
        <dbReference type="Proteomes" id="UP000218899"/>
    </source>
</evidence>
<dbReference type="KEGG" id="sva:SVA_1347"/>
<dbReference type="RefSeq" id="WP_169923995.1">
    <property type="nucleotide sequence ID" value="NZ_AP014936.1"/>
</dbReference>
<dbReference type="EMBL" id="AP014936">
    <property type="protein sequence ID" value="BAU47914.1"/>
    <property type="molecule type" value="Genomic_DNA"/>
</dbReference>
<dbReference type="GO" id="GO:0016810">
    <property type="term" value="F:hydrolase activity, acting on carbon-nitrogen (but not peptide) bonds"/>
    <property type="evidence" value="ECO:0007669"/>
    <property type="project" value="InterPro"/>
</dbReference>
<dbReference type="InterPro" id="IPR011330">
    <property type="entry name" value="Glyco_hydro/deAcase_b/a-brl"/>
</dbReference>
<accession>A0A1B4V8Z0</accession>
<dbReference type="SUPFAM" id="SSF88713">
    <property type="entry name" value="Glycoside hydrolase/deacetylase"/>
    <property type="match status" value="1"/>
</dbReference>
<dbReference type="Gene3D" id="3.20.20.370">
    <property type="entry name" value="Glycoside hydrolase/deacetylase"/>
    <property type="match status" value="1"/>
</dbReference>
<organism evidence="3 4">
    <name type="scientific">Sulfurifustis variabilis</name>
    <dbReference type="NCBI Taxonomy" id="1675686"/>
    <lineage>
        <taxon>Bacteria</taxon>
        <taxon>Pseudomonadati</taxon>
        <taxon>Pseudomonadota</taxon>
        <taxon>Gammaproteobacteria</taxon>
        <taxon>Acidiferrobacterales</taxon>
        <taxon>Acidiferrobacteraceae</taxon>
        <taxon>Sulfurifustis</taxon>
    </lineage>
</organism>
<gene>
    <name evidence="3" type="ORF">SVA_1347</name>
</gene>
<dbReference type="Proteomes" id="UP000218899">
    <property type="component" value="Chromosome"/>
</dbReference>
<sequence length="323" mass="36688">MSALKRTIKQALASPLGWRITHRFLREPGVTVLMYHRITRSGEPFPGLDVEMFRAQMKWLRDRCTVIRSVDLLEACRGPRRGRPAVLVTFDDGYRDYHDNAYPVLQELGLPAVVFVATSFIDGGGMIWTDEVHWACRASDVERVRLPWNGESTFDLKRPGERDRLTAACKRYLKDVPDRERVDWQGHLLDVLGVRGREGEAGRQMMTWDEVRATMPGTEYGGHTHGHPILSQLDAAGMEREIRLCRERIERETGAPPRTFAYPNGRAVDYNADTKRLLREHGFELAFTTVEGINGSTVDPLEIRRVPTRGNSLGDFACLVSNL</sequence>
<dbReference type="InterPro" id="IPR051398">
    <property type="entry name" value="Polysacch_Deacetylase"/>
</dbReference>
<keyword evidence="1" id="KW-0732">Signal</keyword>
<evidence type="ECO:0000259" key="2">
    <source>
        <dbReference type="PROSITE" id="PS51677"/>
    </source>
</evidence>
<evidence type="ECO:0000313" key="3">
    <source>
        <dbReference type="EMBL" id="BAU47914.1"/>
    </source>
</evidence>
<dbReference type="PANTHER" id="PTHR34216:SF7">
    <property type="entry name" value="POLY-BETA-1,6-N-ACETYL-D-GLUCOSAMINE N-DEACETYLASE"/>
    <property type="match status" value="1"/>
</dbReference>
<reference evidence="3 4" key="1">
    <citation type="submission" date="2015-08" db="EMBL/GenBank/DDBJ databases">
        <title>Complete genome sequence of Sulfurifustis variabilis.</title>
        <authorList>
            <person name="Miura A."/>
            <person name="Kojima H."/>
            <person name="Fukui M."/>
        </authorList>
    </citation>
    <scope>NUCLEOTIDE SEQUENCE [LARGE SCALE GENOMIC DNA]</scope>
    <source>
        <strain evidence="4">skN76</strain>
    </source>
</reference>
<keyword evidence="4" id="KW-1185">Reference proteome</keyword>
<dbReference type="InterPro" id="IPR002509">
    <property type="entry name" value="NODB_dom"/>
</dbReference>
<proteinExistence type="predicted"/>
<feature type="domain" description="NodB homology" evidence="2">
    <location>
        <begin position="84"/>
        <end position="323"/>
    </location>
</feature>
<dbReference type="GO" id="GO:0005975">
    <property type="term" value="P:carbohydrate metabolic process"/>
    <property type="evidence" value="ECO:0007669"/>
    <property type="project" value="InterPro"/>
</dbReference>
<name>A0A1B4V8Z0_9GAMM</name>
<protein>
    <submittedName>
        <fullName evidence="3">Polysaccharide deacetylase</fullName>
    </submittedName>
</protein>
<dbReference type="PANTHER" id="PTHR34216">
    <property type="match status" value="1"/>
</dbReference>
<dbReference type="CDD" id="cd10918">
    <property type="entry name" value="CE4_NodB_like_5s_6s"/>
    <property type="match status" value="1"/>
</dbReference>
<dbReference type="AlphaFoldDB" id="A0A1B4V8Z0"/>
<evidence type="ECO:0000256" key="1">
    <source>
        <dbReference type="ARBA" id="ARBA00022729"/>
    </source>
</evidence>